<comment type="caution">
    <text evidence="4">The sequence shown here is derived from an EMBL/GenBank/DDBJ whole genome shotgun (WGS) entry which is preliminary data.</text>
</comment>
<keyword evidence="5" id="KW-1185">Reference proteome</keyword>
<accession>A0A2G1VJN0</accession>
<sequence>MFIRPISPGDLDALYRIAVESGPGFTSLLPDRGALARKIDHSVSSFARSVTAPGDEHYLFVLEDSGTGEILGTTGIEAAAGLNRPLVHFRRNAVIQHANVHQMRRPEESLTRCQHYIGCTEICSLYLRPGFRRANAGKLLSRVRFLFMALHPERFSDIVIAEMRGVSDQAGRSPFWDWLKHHVADLDFASATQLACSGHAGFIEELIPAVPFYTQQMNHAARAVIGQVHEDTRPARHMLEREGFRHQGFVDLLDGGPTLECPKAEIASVRTTHIGKVQLHAGAKLPEDRERDDYPYAIVANAGCSGFRATVTDRAYPEPETGRVVVAARLAEHLGLGDGNLACCLPLAGSNKQSQPGQQIRHTLATEEIRYAY</sequence>
<dbReference type="RefSeq" id="WP_099617060.1">
    <property type="nucleotide sequence ID" value="NZ_KZ319339.1"/>
</dbReference>
<name>A0A2G1VJN0_9GAMM</name>
<dbReference type="Pfam" id="PF04958">
    <property type="entry name" value="AstA"/>
    <property type="match status" value="1"/>
</dbReference>
<dbReference type="InterPro" id="IPR016181">
    <property type="entry name" value="Acyl_CoA_acyltransferase"/>
</dbReference>
<evidence type="ECO:0000256" key="2">
    <source>
        <dbReference type="ARBA" id="ARBA00022679"/>
    </source>
</evidence>
<evidence type="ECO:0000256" key="1">
    <source>
        <dbReference type="ARBA" id="ARBA00022503"/>
    </source>
</evidence>
<keyword evidence="2 4" id="KW-0808">Transferase</keyword>
<evidence type="ECO:0000313" key="4">
    <source>
        <dbReference type="EMBL" id="PHQ26987.1"/>
    </source>
</evidence>
<evidence type="ECO:0000313" key="5">
    <source>
        <dbReference type="Proteomes" id="UP000229044"/>
    </source>
</evidence>
<dbReference type="NCBIfam" id="TIGR03243">
    <property type="entry name" value="arg_catab_AOST"/>
    <property type="match status" value="1"/>
</dbReference>
<keyword evidence="3" id="KW-0012">Acyltransferase</keyword>
<protein>
    <submittedName>
        <fullName evidence="4">Arginine N-succinyltransferase</fullName>
    </submittedName>
</protein>
<reference evidence="4 5" key="1">
    <citation type="submission" date="2017-09" db="EMBL/GenBank/DDBJ databases">
        <title>The draft genome sequences of Marinobacter guineae M3B.</title>
        <authorList>
            <person name="Cao J."/>
        </authorList>
    </citation>
    <scope>NUCLEOTIDE SEQUENCE [LARGE SCALE GENOMIC DNA]</scope>
    <source>
        <strain evidence="4 5">M3B</strain>
    </source>
</reference>
<proteinExistence type="predicted"/>
<dbReference type="GO" id="GO:0006527">
    <property type="term" value="P:L-arginine catabolic process"/>
    <property type="evidence" value="ECO:0007669"/>
    <property type="project" value="InterPro"/>
</dbReference>
<dbReference type="OrthoDB" id="21121at2"/>
<dbReference type="GO" id="GO:0008791">
    <property type="term" value="F:arginine N-succinyltransferase activity"/>
    <property type="evidence" value="ECO:0007669"/>
    <property type="project" value="InterPro"/>
</dbReference>
<dbReference type="Proteomes" id="UP000229044">
    <property type="component" value="Unassembled WGS sequence"/>
</dbReference>
<dbReference type="AlphaFoldDB" id="A0A2G1VJN0"/>
<dbReference type="PANTHER" id="PTHR30420">
    <property type="entry name" value="N-SUCCINYLARGININE DIHYDROLASE"/>
    <property type="match status" value="1"/>
</dbReference>
<dbReference type="PANTHER" id="PTHR30420:SF1">
    <property type="entry name" value="ARGININE N-SUCCINYLTRANSFERASE"/>
    <property type="match status" value="1"/>
</dbReference>
<dbReference type="InterPro" id="IPR007041">
    <property type="entry name" value="Arg_succinylTrfase_AstA/AruG"/>
</dbReference>
<organism evidence="4 5">
    <name type="scientific">Marinobacter guineae</name>
    <dbReference type="NCBI Taxonomy" id="432303"/>
    <lineage>
        <taxon>Bacteria</taxon>
        <taxon>Pseudomonadati</taxon>
        <taxon>Pseudomonadota</taxon>
        <taxon>Gammaproteobacteria</taxon>
        <taxon>Pseudomonadales</taxon>
        <taxon>Marinobacteraceae</taxon>
        <taxon>Marinobacter</taxon>
    </lineage>
</organism>
<keyword evidence="1" id="KW-0056">Arginine metabolism</keyword>
<dbReference type="EMBL" id="NTFI01000001">
    <property type="protein sequence ID" value="PHQ26987.1"/>
    <property type="molecule type" value="Genomic_DNA"/>
</dbReference>
<evidence type="ECO:0000256" key="3">
    <source>
        <dbReference type="ARBA" id="ARBA00023315"/>
    </source>
</evidence>
<gene>
    <name evidence="4" type="ORF">CLH62_05230</name>
</gene>
<dbReference type="SUPFAM" id="SSF55729">
    <property type="entry name" value="Acyl-CoA N-acyltransferases (Nat)"/>
    <property type="match status" value="1"/>
</dbReference>
<dbReference type="Gene3D" id="3.40.630.30">
    <property type="match status" value="1"/>
</dbReference>